<organism evidence="1">
    <name type="scientific">Micrurus corallinus</name>
    <name type="common">Brazilian coral snake</name>
    <dbReference type="NCBI Taxonomy" id="54390"/>
    <lineage>
        <taxon>Eukaryota</taxon>
        <taxon>Metazoa</taxon>
        <taxon>Chordata</taxon>
        <taxon>Craniata</taxon>
        <taxon>Vertebrata</taxon>
        <taxon>Euteleostomi</taxon>
        <taxon>Lepidosauria</taxon>
        <taxon>Squamata</taxon>
        <taxon>Bifurcata</taxon>
        <taxon>Unidentata</taxon>
        <taxon>Episquamata</taxon>
        <taxon>Toxicofera</taxon>
        <taxon>Serpentes</taxon>
        <taxon>Colubroidea</taxon>
        <taxon>Elapidae</taxon>
        <taxon>Elapinae</taxon>
        <taxon>Micrurus</taxon>
    </lineage>
</organism>
<dbReference type="EMBL" id="IACJ01120868">
    <property type="protein sequence ID" value="LAA57804.1"/>
    <property type="molecule type" value="Transcribed_RNA"/>
</dbReference>
<accession>A0A2D4GDI8</accession>
<protein>
    <submittedName>
        <fullName evidence="1">Uncharacterized protein</fullName>
    </submittedName>
</protein>
<reference evidence="1" key="2">
    <citation type="submission" date="2017-11" db="EMBL/GenBank/DDBJ databases">
        <title>Coralsnake Venomics: Analyses of Venom Gland Transcriptomes and Proteomes of Six Brazilian Taxa.</title>
        <authorList>
            <person name="Aird S.D."/>
            <person name="Jorge da Silva N."/>
            <person name="Qiu L."/>
            <person name="Villar-Briones A."/>
            <person name="Aparecida-Saddi V."/>
            <person name="Campos-Telles M.P."/>
            <person name="Grau M."/>
            <person name="Mikheyev A.S."/>
        </authorList>
    </citation>
    <scope>NUCLEOTIDE SEQUENCE</scope>
    <source>
        <tissue evidence="1">Venom_gland</tissue>
    </source>
</reference>
<reference evidence="1" key="1">
    <citation type="submission" date="2017-07" db="EMBL/GenBank/DDBJ databases">
        <authorList>
            <person name="Mikheyev A."/>
            <person name="Grau M."/>
        </authorList>
    </citation>
    <scope>NUCLEOTIDE SEQUENCE</scope>
    <source>
        <tissue evidence="1">Venom_gland</tissue>
    </source>
</reference>
<name>A0A2D4GDI8_MICCO</name>
<evidence type="ECO:0000313" key="1">
    <source>
        <dbReference type="EMBL" id="LAA57804.1"/>
    </source>
</evidence>
<proteinExistence type="predicted"/>
<dbReference type="AlphaFoldDB" id="A0A2D4GDI8"/>
<sequence>MCLQVPIQAPAVSKGLPTNGAHEGLLLRRKRHRVSEGNRDRVRESVLPQVVFEKAFLSVAPLVPGDTCATGEALPTVWTFVGFLSRVGHLMGMKIEIQAETPPAIEA</sequence>